<sequence>MFANIRTGGRTAPRRIAAQRGQGQIWLVWGLIGAVAVFVALIGIGVYVGAKRHQETQQELRALGDTGNQLIEQQRRLAEGKAPDAALAPAAPAGETVPARNEAEMLRGFNALLREIGGRSQQQQARIARELEALQLEQVLTPERLIRAEGRRTSREALRRYRELIDRSAASSLQARTELRQRLEILTSRLTARDRLRAQFDGASAKRVELEQQSIRNQRNVADLTLRTVELIERAGSRVQLQQGQLAFSSQRDLDAFNGYVGQIQAAVAEEQRLARREQELLRQAQDQFNQVARP</sequence>
<feature type="transmembrane region" description="Helical" evidence="1">
    <location>
        <begin position="25"/>
        <end position="48"/>
    </location>
</feature>
<proteinExistence type="predicted"/>
<dbReference type="KEGG" id="lez:GLE_4736"/>
<protein>
    <submittedName>
        <fullName evidence="2">Apical junction molecule protein</fullName>
    </submittedName>
</protein>
<keyword evidence="1" id="KW-0472">Membrane</keyword>
<reference evidence="2 3" key="1">
    <citation type="submission" date="2015-11" db="EMBL/GenBank/DDBJ databases">
        <title>Genome sequences of Lysobacter enzymogenes strain C3 and Lysobacter antibioticus ATCC 29479.</title>
        <authorList>
            <person name="Kobayashi D.Y."/>
        </authorList>
    </citation>
    <scope>NUCLEOTIDE SEQUENCE [LARGE SCALE GENOMIC DNA]</scope>
    <source>
        <strain evidence="2 3">C3</strain>
    </source>
</reference>
<name>A0A0S2DNW3_LYSEN</name>
<keyword evidence="1" id="KW-0812">Transmembrane</keyword>
<gene>
    <name evidence="2" type="ORF">GLE_4736</name>
</gene>
<evidence type="ECO:0000313" key="2">
    <source>
        <dbReference type="EMBL" id="ALN60077.1"/>
    </source>
</evidence>
<dbReference type="PATRIC" id="fig|69.6.peg.4670"/>
<dbReference type="AlphaFoldDB" id="A0A0S2DNW3"/>
<dbReference type="Proteomes" id="UP000061569">
    <property type="component" value="Chromosome"/>
</dbReference>
<evidence type="ECO:0000256" key="1">
    <source>
        <dbReference type="SAM" id="Phobius"/>
    </source>
</evidence>
<dbReference type="EMBL" id="CP013140">
    <property type="protein sequence ID" value="ALN60077.1"/>
    <property type="molecule type" value="Genomic_DNA"/>
</dbReference>
<organism evidence="2 3">
    <name type="scientific">Lysobacter enzymogenes</name>
    <dbReference type="NCBI Taxonomy" id="69"/>
    <lineage>
        <taxon>Bacteria</taxon>
        <taxon>Pseudomonadati</taxon>
        <taxon>Pseudomonadota</taxon>
        <taxon>Gammaproteobacteria</taxon>
        <taxon>Lysobacterales</taxon>
        <taxon>Lysobacteraceae</taxon>
        <taxon>Lysobacter</taxon>
    </lineage>
</organism>
<evidence type="ECO:0000313" key="3">
    <source>
        <dbReference type="Proteomes" id="UP000061569"/>
    </source>
</evidence>
<accession>A0A0S2DNW3</accession>
<dbReference type="STRING" id="69.GLE_4736"/>
<keyword evidence="1" id="KW-1133">Transmembrane helix</keyword>